<evidence type="ECO:0000313" key="6">
    <source>
        <dbReference type="EMBL" id="SDX48972.1"/>
    </source>
</evidence>
<dbReference type="InterPro" id="IPR036388">
    <property type="entry name" value="WH-like_DNA-bd_sf"/>
</dbReference>
<evidence type="ECO:0000256" key="4">
    <source>
        <dbReference type="ARBA" id="ARBA00023163"/>
    </source>
</evidence>
<dbReference type="PANTHER" id="PTHR30419:SF8">
    <property type="entry name" value="NITROGEN ASSIMILATION TRANSCRIPTIONAL ACTIVATOR-RELATED"/>
    <property type="match status" value="1"/>
</dbReference>
<dbReference type="InterPro" id="IPR050950">
    <property type="entry name" value="HTH-type_LysR_regulators"/>
</dbReference>
<dbReference type="GO" id="GO:0005829">
    <property type="term" value="C:cytosol"/>
    <property type="evidence" value="ECO:0007669"/>
    <property type="project" value="TreeGrafter"/>
</dbReference>
<dbReference type="SUPFAM" id="SSF46785">
    <property type="entry name" value="Winged helix' DNA-binding domain"/>
    <property type="match status" value="1"/>
</dbReference>
<keyword evidence="3" id="KW-0238">DNA-binding</keyword>
<keyword evidence="2" id="KW-0805">Transcription regulation</keyword>
<dbReference type="PROSITE" id="PS50931">
    <property type="entry name" value="HTH_LYSR"/>
    <property type="match status" value="1"/>
</dbReference>
<dbReference type="AlphaFoldDB" id="A0A1H3C473"/>
<dbReference type="OrthoDB" id="9803735at2"/>
<evidence type="ECO:0000259" key="5">
    <source>
        <dbReference type="PROSITE" id="PS50931"/>
    </source>
</evidence>
<feature type="domain" description="HTH lysR-type" evidence="5">
    <location>
        <begin position="1"/>
        <end position="58"/>
    </location>
</feature>
<keyword evidence="7" id="KW-1185">Reference proteome</keyword>
<organism evidence="6 7">
    <name type="scientific">Marininema mesophilum</name>
    <dbReference type="NCBI Taxonomy" id="1048340"/>
    <lineage>
        <taxon>Bacteria</taxon>
        <taxon>Bacillati</taxon>
        <taxon>Bacillota</taxon>
        <taxon>Bacilli</taxon>
        <taxon>Bacillales</taxon>
        <taxon>Thermoactinomycetaceae</taxon>
        <taxon>Marininema</taxon>
    </lineage>
</organism>
<evidence type="ECO:0000313" key="7">
    <source>
        <dbReference type="Proteomes" id="UP000198534"/>
    </source>
</evidence>
<dbReference type="PANTHER" id="PTHR30419">
    <property type="entry name" value="HTH-TYPE TRANSCRIPTIONAL REGULATOR YBHD"/>
    <property type="match status" value="1"/>
</dbReference>
<protein>
    <submittedName>
        <fullName evidence="6">Regulatory helix-turn-helix protein, lysR family</fullName>
    </submittedName>
</protein>
<dbReference type="GO" id="GO:0003700">
    <property type="term" value="F:DNA-binding transcription factor activity"/>
    <property type="evidence" value="ECO:0007669"/>
    <property type="project" value="InterPro"/>
</dbReference>
<reference evidence="6 7" key="1">
    <citation type="submission" date="2016-10" db="EMBL/GenBank/DDBJ databases">
        <authorList>
            <person name="de Groot N.N."/>
        </authorList>
    </citation>
    <scope>NUCLEOTIDE SEQUENCE [LARGE SCALE GENOMIC DNA]</scope>
    <source>
        <strain evidence="6 7">DSM 45610</strain>
    </source>
</reference>
<keyword evidence="4" id="KW-0804">Transcription</keyword>
<dbReference type="Proteomes" id="UP000198534">
    <property type="component" value="Unassembled WGS sequence"/>
</dbReference>
<sequence>MEIFQLRYFIMVVKFGNFTKAAKELHITQPALSKQIKCLEEETKVKLLKRTKRGVEITEEGKQLKKHADNILIEVEKINHAIHSKQTI</sequence>
<dbReference type="Gene3D" id="1.10.10.10">
    <property type="entry name" value="Winged helix-like DNA-binding domain superfamily/Winged helix DNA-binding domain"/>
    <property type="match status" value="1"/>
</dbReference>
<name>A0A1H3C473_9BACL</name>
<dbReference type="InterPro" id="IPR000847">
    <property type="entry name" value="LysR_HTH_N"/>
</dbReference>
<dbReference type="RefSeq" id="WP_091742742.1">
    <property type="nucleotide sequence ID" value="NZ_FNNQ01000020.1"/>
</dbReference>
<proteinExistence type="inferred from homology"/>
<dbReference type="PRINTS" id="PR00039">
    <property type="entry name" value="HTHLYSR"/>
</dbReference>
<accession>A0A1H3C473</accession>
<dbReference type="STRING" id="1048340.SAMN05444487_1203"/>
<dbReference type="FunFam" id="1.10.10.10:FF:000001">
    <property type="entry name" value="LysR family transcriptional regulator"/>
    <property type="match status" value="1"/>
</dbReference>
<dbReference type="Pfam" id="PF00126">
    <property type="entry name" value="HTH_1"/>
    <property type="match status" value="1"/>
</dbReference>
<evidence type="ECO:0000256" key="3">
    <source>
        <dbReference type="ARBA" id="ARBA00023125"/>
    </source>
</evidence>
<comment type="similarity">
    <text evidence="1">Belongs to the LysR transcriptional regulatory family.</text>
</comment>
<dbReference type="InterPro" id="IPR036390">
    <property type="entry name" value="WH_DNA-bd_sf"/>
</dbReference>
<dbReference type="EMBL" id="FNNQ01000020">
    <property type="protein sequence ID" value="SDX48972.1"/>
    <property type="molecule type" value="Genomic_DNA"/>
</dbReference>
<dbReference type="GO" id="GO:0003677">
    <property type="term" value="F:DNA binding"/>
    <property type="evidence" value="ECO:0007669"/>
    <property type="project" value="UniProtKB-KW"/>
</dbReference>
<evidence type="ECO:0000256" key="1">
    <source>
        <dbReference type="ARBA" id="ARBA00009437"/>
    </source>
</evidence>
<evidence type="ECO:0000256" key="2">
    <source>
        <dbReference type="ARBA" id="ARBA00023015"/>
    </source>
</evidence>
<gene>
    <name evidence="6" type="ORF">SAMN05444487_1203</name>
</gene>